<dbReference type="EMBL" id="SPLM01000145">
    <property type="protein sequence ID" value="TMW56870.1"/>
    <property type="molecule type" value="Genomic_DNA"/>
</dbReference>
<gene>
    <name evidence="4" type="ORF">Poli38472_006880</name>
</gene>
<dbReference type="OrthoDB" id="1262810at2759"/>
<reference evidence="4" key="1">
    <citation type="submission" date="2019-03" db="EMBL/GenBank/DDBJ databases">
        <title>Long read genome sequence of the mycoparasitic Pythium oligandrum ATCC 38472 isolated from sugarbeet rhizosphere.</title>
        <authorList>
            <person name="Gaulin E."/>
        </authorList>
    </citation>
    <scope>NUCLEOTIDE SEQUENCE</scope>
    <source>
        <strain evidence="4">ATCC 38472_TT</strain>
    </source>
</reference>
<feature type="compositionally biased region" description="Acidic residues" evidence="2">
    <location>
        <begin position="2568"/>
        <end position="2577"/>
    </location>
</feature>
<keyword evidence="5" id="KW-1185">Reference proteome</keyword>
<protein>
    <recommendedName>
        <fullName evidence="3">Protein NO VEIN C-terminal domain-containing protein</fullName>
    </recommendedName>
</protein>
<feature type="domain" description="Protein NO VEIN C-terminal" evidence="3">
    <location>
        <begin position="2663"/>
        <end position="2755"/>
    </location>
</feature>
<evidence type="ECO:0000313" key="4">
    <source>
        <dbReference type="EMBL" id="TMW56870.1"/>
    </source>
</evidence>
<dbReference type="SUPFAM" id="SSF55874">
    <property type="entry name" value="ATPase domain of HSP90 chaperone/DNA topoisomerase II/histidine kinase"/>
    <property type="match status" value="1"/>
</dbReference>
<feature type="compositionally biased region" description="Polar residues" evidence="2">
    <location>
        <begin position="1"/>
        <end position="13"/>
    </location>
</feature>
<feature type="region of interest" description="Disordered" evidence="2">
    <location>
        <begin position="1048"/>
        <end position="1068"/>
    </location>
</feature>
<dbReference type="PANTHER" id="PTHR32387">
    <property type="entry name" value="WU:FJ29H11"/>
    <property type="match status" value="1"/>
</dbReference>
<feature type="region of interest" description="Disordered" evidence="2">
    <location>
        <begin position="1"/>
        <end position="39"/>
    </location>
</feature>
<feature type="region of interest" description="Disordered" evidence="2">
    <location>
        <begin position="87"/>
        <end position="112"/>
    </location>
</feature>
<organism evidence="4 5">
    <name type="scientific">Pythium oligandrum</name>
    <name type="common">Mycoparasitic fungus</name>
    <dbReference type="NCBI Taxonomy" id="41045"/>
    <lineage>
        <taxon>Eukaryota</taxon>
        <taxon>Sar</taxon>
        <taxon>Stramenopiles</taxon>
        <taxon>Oomycota</taxon>
        <taxon>Peronosporomycetes</taxon>
        <taxon>Pythiales</taxon>
        <taxon>Pythiaceae</taxon>
        <taxon>Pythium</taxon>
    </lineage>
</organism>
<dbReference type="NCBIfam" id="NF047352">
    <property type="entry name" value="P_loop_sacsin"/>
    <property type="match status" value="1"/>
</dbReference>
<evidence type="ECO:0000256" key="2">
    <source>
        <dbReference type="SAM" id="MobiDB-lite"/>
    </source>
</evidence>
<keyword evidence="1" id="KW-0175">Coiled coil</keyword>
<evidence type="ECO:0000259" key="3">
    <source>
        <dbReference type="Pfam" id="PF13020"/>
    </source>
</evidence>
<sequence>MKEDTTPTTSQRPTLAPVAAISGPALPRRRTETLSSPSIQDVLTRLPRDVNVSTTTSPLMIARQDGTEGFQNIYQPHISIQPVALRQEPQRKAETPPQNSSQGEPSEASLEQEKINHSCRVTWCDRPGKRYGLCWTHGGGLEQDVVTFVNGLRASRSDPSAPPNALSLYAVLQAICAHFRVGTYEELMGSSPHQLPVLRQIQIQNERVWSFVTCYTHARRIHTLHECHLAFLQHEGIRQFSDLGIGNAFVLTDAVQSLYGAPTHIYRITTMDVLQTFRQFERVVGQDVFNNNGPPHHGHGPARVQHVDRNQFKQFLAAQHRQASAEVMGVYIDAEGFGAYIGMVRRVARREQKEIQELQDEFNKGIADRVFELSKEKFSAENRQQALEELLERTNEARSVEQTRTGAPGTSGEVAAARRTQRKAAISSMSSLSLEILNRVTEVDVYLDNVLRWKSTDERHKTRLAAQPIAENDLKIRNQLTRFLLATQKSRHHSRIKVVTWVLCGVLAKIHAVLQLDDKLPDETMEDDGESQSTRKPTTDAKDANDKDEDEGEECDCCCVGLDTCKCQCDCRCHQDDSDEEDVASSKVMAEENPDPVKNSDEHTVVRQNTSKDSVGCSSPRTVQAPPATDVEQELIRFVEEKMTQSKPTSIDDVLKLLAAAEDHLLNKFKVESPLSVLQQIVAKLKEVTNDGSKESPLDQFVECIRLFQHTNATSGAVVAAPAIDMDEAHAFISASLASPSVSVDAVVIAACVQFGLSSSNSATRTVLKQVVQDVQAKPDTKNSNHASDRIVYSRAILARESTEDVSMDGENELAMDQMVAGKTSEALARLAMCPFLVDVDEWMQWPVRYERFCGPLRRFLRSHEVIPAPTVWDDHAEKSANGLRFVCCTNGRIYRIREDATPSMLDVHLDDLTPTNLAVDLVSIVAQYGTSGADFPKELVLLHLRSLFQQFQGAERKSRSSRFVLEMLSLVPRDFVAFVYDLVKSAIQPISIDEAIPLVCQSDIERQSLLVLAENVGCPTWASALIQISSNSSSQRTVNDQLHEQAGISTPHQPSPSPQLDGCSQSTSHAPVASTELIVTSTKSQLDPSECKSFIAQLRREQFGIDLEVVDPTTSAVLAVQHRRLERALKRLSDELYSEKTHFVLELLQNADDNSYPEGVSPRGTFVLTDDDSILFHNNEIGFSQANIQAICDVGASTKEQQTSSQVGLVLARSIGKKGIGFKSVFKVSDTPQVHSNGFHIQFYAHDEQHGHGLGYVLPYWIEDTTKWKTEGGTTLLLPLNEPSRHRRQEIAASLLSFEPSVLLFLQKIRELRLKNSVTSSHQVFKKEERVVSVDDGVSLVTLHAERFEGGVTQQKQQRWIVVKSTLKVPPVLQQLGQHRQQTEIAIALPILEDEDLTNRPPLQQVFCYLPLRSYGFRFVLQGDFEVPSSREAVVDGSEWNQWLITQFPTLFTSAFRHLEGLGVSLSSILRLLPVDNEIQAPFRSMVSDMMRVIQALPCFKVAAGQESNASPLAPACELLDASDCWSIDGDSDDVAFLAETMVKTARALPKRLMDPRLSYELSSMLKAQLRVEKLRVSHILRLLSGVCPLRDVRVITRLLHILAMLWRREQHNSQSALWRQELRLLRCFPVERSEDSDDCWRSLADLRDVLFLPHSSRRVQHGDGAMARMGLDGAVPIMRSDMVTLLESESAMETRHFLIVQVGMKELEAHHIISHYVLPRFATLDLDADHPVWTDYTRYLAEHLDSCVNCALSASIRRDIRLWTCRNQLVTATDATMNVLVVFPAMMRRYEALVTWLRHRVMVNKPAWDLLFVDEDLEESNAIADRAVATWRKLWVEVCELTDLSDVATRSLSDTLAMVVGWIEEESDVSLKRRVSAQLAALADTNWLSSVEEQGTEDVKLAWWRAAKWLEGSDGGFHEPSALWVPSGETERLSLSSLDVPMAIVRFRSSTLISSWKLRMKPTIHDVLDVLARLSRSKNQQAVKLSHATDLYAFLLDQNAAEKNPHTTSVIKDAFSSTNLIAVAEEGIVSNWVSIQDAVWSSGDAAAAFMACHALDDSYPKSLREFFVDVCGVARKPSVARLCKAFEALPGGAMSSTEWNSSVFPILRELARQLKKKKKLTGSELRALDKTLTKQAWIPIVDHDSDMLLVKSMKTLKKGAVVFAQDDDERDIQKLLLGLQKESPGGFDKRSIHVMALDKDAVNDLGGLFEHLGVLSIHEGLMKDEVLWLESLAHVGRSCYSDDTTQATKTLRRKRKKYEKLLQRILTHWASAMSDDSANEVFRSVDVQAAFSQLTLFPVLNHGKTDSTGSRLVRGVDLFVNDQSELTKEAIASASSHSSSLQVIGLFEWDHFLENQNTSMLRLLVDCAQVRPLSQYLKSEVVVLGMQRAVSPFFTKKIRQSMQIAQRVMFYQYRRHYDALDHSEMRALLARLQILTVAGADEALQVVHRVANFAMRQSVSCVLEKHSGTLFVHVRDGEHADEQSQLFTALRELCRKFFGEQIATSVANVLYLASLQQSEAQVEAWLSSTQNMPPLHAQCGSLWIENEGDETGRGQAKKKRPVQDVDTLEDGELAGDSEYTAPPAQKRWKSEQVTTQPSPPPSTWAPSNARHSMTSYPPPADQGYAVNNWQPGSRPPTPSHLVSVGGNSMTDEEKLAIGRWGEEYVYQQLLQRYDDDKNTRVEWVNEKAESGLPYDILVSTGTSQDVEYIEVKSTRTMEKGVFEISMNELDQAGVHGSRYCIYRVFNAGNAPLCRVIRMKNPIALVRQKKMQLLLVMQ</sequence>
<dbReference type="Pfam" id="PF13020">
    <property type="entry name" value="NOV_C"/>
    <property type="match status" value="1"/>
</dbReference>
<evidence type="ECO:0000256" key="1">
    <source>
        <dbReference type="SAM" id="Coils"/>
    </source>
</evidence>
<dbReference type="InterPro" id="IPR052957">
    <property type="entry name" value="Auxin_embryo_med"/>
</dbReference>
<dbReference type="InterPro" id="IPR036890">
    <property type="entry name" value="HATPase_C_sf"/>
</dbReference>
<feature type="coiled-coil region" evidence="1">
    <location>
        <begin position="341"/>
        <end position="397"/>
    </location>
</feature>
<proteinExistence type="predicted"/>
<feature type="region of interest" description="Disordered" evidence="2">
    <location>
        <begin position="521"/>
        <end position="552"/>
    </location>
</feature>
<dbReference type="PANTHER" id="PTHR32387:SF0">
    <property type="entry name" value="PROTEIN NO VEIN"/>
    <property type="match status" value="1"/>
</dbReference>
<dbReference type="InterPro" id="IPR024975">
    <property type="entry name" value="NOV_C"/>
</dbReference>
<feature type="region of interest" description="Disordered" evidence="2">
    <location>
        <begin position="2549"/>
        <end position="2621"/>
    </location>
</feature>
<feature type="region of interest" description="Disordered" evidence="2">
    <location>
        <begin position="584"/>
        <end position="628"/>
    </location>
</feature>
<name>A0A8K1C5S5_PYTOL</name>
<dbReference type="Proteomes" id="UP000794436">
    <property type="component" value="Unassembled WGS sequence"/>
</dbReference>
<accession>A0A8K1C5S5</accession>
<comment type="caution">
    <text evidence="4">The sequence shown here is derived from an EMBL/GenBank/DDBJ whole genome shotgun (WGS) entry which is preliminary data.</text>
</comment>
<dbReference type="Gene3D" id="3.30.565.10">
    <property type="entry name" value="Histidine kinase-like ATPase, C-terminal domain"/>
    <property type="match status" value="1"/>
</dbReference>
<evidence type="ECO:0000313" key="5">
    <source>
        <dbReference type="Proteomes" id="UP000794436"/>
    </source>
</evidence>
<feature type="compositionally biased region" description="Polar residues" evidence="2">
    <location>
        <begin position="606"/>
        <end position="622"/>
    </location>
</feature>